<feature type="transmembrane region" description="Helical" evidence="1">
    <location>
        <begin position="18"/>
        <end position="36"/>
    </location>
</feature>
<protein>
    <submittedName>
        <fullName evidence="2">DUF998 domain-containing protein</fullName>
    </submittedName>
</protein>
<feature type="transmembrane region" description="Helical" evidence="1">
    <location>
        <begin position="293"/>
        <end position="314"/>
    </location>
</feature>
<gene>
    <name evidence="2" type="ORF">DY023_17660</name>
</gene>
<feature type="transmembrane region" description="Helical" evidence="1">
    <location>
        <begin position="261"/>
        <end position="286"/>
    </location>
</feature>
<dbReference type="Pfam" id="PF06197">
    <property type="entry name" value="DUF998"/>
    <property type="match status" value="1"/>
</dbReference>
<keyword evidence="1" id="KW-0472">Membrane</keyword>
<dbReference type="RefSeq" id="WP_116243641.1">
    <property type="nucleotide sequence ID" value="NZ_QUAB01000048.1"/>
</dbReference>
<dbReference type="AlphaFoldDB" id="A0A371NR62"/>
<evidence type="ECO:0000256" key="1">
    <source>
        <dbReference type="SAM" id="Phobius"/>
    </source>
</evidence>
<accession>A0A371NR62</accession>
<keyword evidence="1" id="KW-0812">Transmembrane</keyword>
<dbReference type="OrthoDB" id="3225559at2"/>
<dbReference type="EMBL" id="QUAB01000048">
    <property type="protein sequence ID" value="REJ04125.1"/>
    <property type="molecule type" value="Genomic_DNA"/>
</dbReference>
<name>A0A371NR62_9MICO</name>
<reference evidence="2 3" key="1">
    <citation type="submission" date="2018-08" db="EMBL/GenBank/DDBJ databases">
        <title>Isolation, diversity and antifungal activity of Actinobacteria from cow dung.</title>
        <authorList>
            <person name="Ling L."/>
        </authorList>
    </citation>
    <scope>NUCLEOTIDE SEQUENCE [LARGE SCALE GENOMIC DNA]</scope>
    <source>
        <strain evidence="2 3">NEAU-LLE</strain>
    </source>
</reference>
<comment type="caution">
    <text evidence="2">The sequence shown here is derived from an EMBL/GenBank/DDBJ whole genome shotgun (WGS) entry which is preliminary data.</text>
</comment>
<feature type="transmembrane region" description="Helical" evidence="1">
    <location>
        <begin position="195"/>
        <end position="217"/>
    </location>
</feature>
<keyword evidence="3" id="KW-1185">Reference proteome</keyword>
<keyword evidence="1" id="KW-1133">Transmembrane helix</keyword>
<organism evidence="2 3">
    <name type="scientific">Microbacterium bovistercoris</name>
    <dbReference type="NCBI Taxonomy" id="2293570"/>
    <lineage>
        <taxon>Bacteria</taxon>
        <taxon>Bacillati</taxon>
        <taxon>Actinomycetota</taxon>
        <taxon>Actinomycetes</taxon>
        <taxon>Micrococcales</taxon>
        <taxon>Microbacteriaceae</taxon>
        <taxon>Microbacterium</taxon>
    </lineage>
</organism>
<evidence type="ECO:0000313" key="2">
    <source>
        <dbReference type="EMBL" id="REJ04125.1"/>
    </source>
</evidence>
<proteinExistence type="predicted"/>
<feature type="transmembrane region" description="Helical" evidence="1">
    <location>
        <begin position="51"/>
        <end position="70"/>
    </location>
</feature>
<dbReference type="InterPro" id="IPR009339">
    <property type="entry name" value="DUF998"/>
</dbReference>
<feature type="transmembrane region" description="Helical" evidence="1">
    <location>
        <begin position="90"/>
        <end position="114"/>
    </location>
</feature>
<evidence type="ECO:0000313" key="3">
    <source>
        <dbReference type="Proteomes" id="UP000262172"/>
    </source>
</evidence>
<dbReference type="Proteomes" id="UP000262172">
    <property type="component" value="Unassembled WGS sequence"/>
</dbReference>
<feature type="transmembrane region" description="Helical" evidence="1">
    <location>
        <begin position="156"/>
        <end position="175"/>
    </location>
</feature>
<feature type="transmembrane region" description="Helical" evidence="1">
    <location>
        <begin position="126"/>
        <end position="144"/>
    </location>
</feature>
<sequence>MHTTFRDRVRMESVATRWAVSAFAIAAIMTIVVMWGERWPLAGQTLSVGNLAAWAAAAFAGAAFAASFVVESRRGYDAWRRRMPLAKRILDVAAMTAAMAMLSYLVVQAVASLFQQGFFGMDIDPLGGGALVGASVAAFTYAAFLSGSRVTADGLAMLATLVLFTGTMASMLSTPDLSWWQLHFSQLGNSDQASGYRFNLALILTGLVVTVLANYVGRDVELGLIARGAEPKRRTRQLSWLFAGIGICLTIAGLVPDAVSIPIHVGAASGMVVLFVVFVVCALRFLPGLPREVSGFSLLVIIGIVVAIALWIPIGYYNLTGMEFIAAGLLFAWLLYFVRAIGVYARADAPAVAPSDAAAAAQR</sequence>
<feature type="transmembrane region" description="Helical" evidence="1">
    <location>
        <begin position="238"/>
        <end position="255"/>
    </location>
</feature>
<feature type="transmembrane region" description="Helical" evidence="1">
    <location>
        <begin position="320"/>
        <end position="338"/>
    </location>
</feature>